<dbReference type="InterPro" id="IPR050289">
    <property type="entry name" value="TorD/DmsD_chaperones"/>
</dbReference>
<organism evidence="3 4">
    <name type="scientific">Halobiforma nitratireducens JCM 10879</name>
    <dbReference type="NCBI Taxonomy" id="1227454"/>
    <lineage>
        <taxon>Archaea</taxon>
        <taxon>Methanobacteriati</taxon>
        <taxon>Methanobacteriota</taxon>
        <taxon>Stenosarchaea group</taxon>
        <taxon>Halobacteria</taxon>
        <taxon>Halobacteriales</taxon>
        <taxon>Natrialbaceae</taxon>
        <taxon>Halobiforma</taxon>
    </lineage>
</organism>
<dbReference type="PATRIC" id="fig|1227454.3.peg.350"/>
<dbReference type="AlphaFoldDB" id="M0MNF3"/>
<accession>M0MNF3</accession>
<keyword evidence="1" id="KW-0143">Chaperone</keyword>
<dbReference type="eggNOG" id="arCOG01506">
    <property type="taxonomic scope" value="Archaea"/>
</dbReference>
<dbReference type="PANTHER" id="PTHR34227:SF1">
    <property type="entry name" value="DIMETHYL SULFOXIDE REDUCTASE CHAPERONE-RELATED"/>
    <property type="match status" value="1"/>
</dbReference>
<evidence type="ECO:0000256" key="2">
    <source>
        <dbReference type="SAM" id="MobiDB-lite"/>
    </source>
</evidence>
<sequence>MSDNTILGGPPSGTERPPDESSDGDQAADSVVIDAPGTAATAVHRNRLYTLLGLAFDRPDDDLETALADGAVGEHLLASATAIDDDVAEAARAVVDTLPESDADANAAAESLTDLRHRWASLFGVEEGVTVSPYELTYLPGPLMTNVRRLADINGFYEAFDLEIADDHNDRGDHICFLLEFLGHLSLREASLRERGDRDGVRIVVDARAALLEDHLGRWYWRFADEVSQHDDGFYASAADLLAALVETELETLDLDPEWVPDAPEVTEWNEDVFGDSGRGCGGCGVDTAVPGEDGSRPLESSDWDGRS</sequence>
<dbReference type="Pfam" id="PF02613">
    <property type="entry name" value="Nitrate_red_del"/>
    <property type="match status" value="1"/>
</dbReference>
<name>M0MNF3_9EURY</name>
<protein>
    <submittedName>
        <fullName evidence="3">Anaerobic dehydrogenase subunit</fullName>
    </submittedName>
</protein>
<dbReference type="PANTHER" id="PTHR34227">
    <property type="entry name" value="CHAPERONE PROTEIN YCDY"/>
    <property type="match status" value="1"/>
</dbReference>
<keyword evidence="4" id="KW-1185">Reference proteome</keyword>
<dbReference type="Gene3D" id="1.10.3480.10">
    <property type="entry name" value="TorD-like"/>
    <property type="match status" value="1"/>
</dbReference>
<feature type="region of interest" description="Disordered" evidence="2">
    <location>
        <begin position="284"/>
        <end position="308"/>
    </location>
</feature>
<comment type="caution">
    <text evidence="3">The sequence shown here is derived from an EMBL/GenBank/DDBJ whole genome shotgun (WGS) entry which is preliminary data.</text>
</comment>
<proteinExistence type="predicted"/>
<dbReference type="Proteomes" id="UP000011607">
    <property type="component" value="Unassembled WGS sequence"/>
</dbReference>
<evidence type="ECO:0000313" key="3">
    <source>
        <dbReference type="EMBL" id="EMA45965.1"/>
    </source>
</evidence>
<dbReference type="SUPFAM" id="SSF89155">
    <property type="entry name" value="TorD-like"/>
    <property type="match status" value="1"/>
</dbReference>
<reference evidence="3 4" key="1">
    <citation type="journal article" date="2014" name="PLoS Genet.">
        <title>Phylogenetically driven sequencing of extremely halophilic archaea reveals strategies for static and dynamic osmo-response.</title>
        <authorList>
            <person name="Becker E.A."/>
            <person name="Seitzer P.M."/>
            <person name="Tritt A."/>
            <person name="Larsen D."/>
            <person name="Krusor M."/>
            <person name="Yao A.I."/>
            <person name="Wu D."/>
            <person name="Madern D."/>
            <person name="Eisen J.A."/>
            <person name="Darling A.E."/>
            <person name="Facciotti M.T."/>
        </authorList>
    </citation>
    <scope>NUCLEOTIDE SEQUENCE [LARGE SCALE GENOMIC DNA]</scope>
    <source>
        <strain evidence="3 4">JCM 10879</strain>
    </source>
</reference>
<evidence type="ECO:0000313" key="4">
    <source>
        <dbReference type="Proteomes" id="UP000011607"/>
    </source>
</evidence>
<dbReference type="InterPro" id="IPR020945">
    <property type="entry name" value="DMSO/NO3_reduct_chaperone"/>
</dbReference>
<gene>
    <name evidence="3" type="ORF">C446_01763</name>
</gene>
<dbReference type="OrthoDB" id="320758at2157"/>
<dbReference type="EMBL" id="AOMA01000012">
    <property type="protein sequence ID" value="EMA45965.1"/>
    <property type="molecule type" value="Genomic_DNA"/>
</dbReference>
<evidence type="ECO:0000256" key="1">
    <source>
        <dbReference type="ARBA" id="ARBA00023186"/>
    </source>
</evidence>
<dbReference type="RefSeq" id="WP_006671325.1">
    <property type="nucleotide sequence ID" value="NZ_AOMA01000012.1"/>
</dbReference>
<feature type="region of interest" description="Disordered" evidence="2">
    <location>
        <begin position="1"/>
        <end position="27"/>
    </location>
</feature>
<dbReference type="STRING" id="1227454.C446_01763"/>
<dbReference type="InterPro" id="IPR036411">
    <property type="entry name" value="TorD-like_sf"/>
</dbReference>